<reference evidence="3" key="1">
    <citation type="submission" date="2015-07" db="EMBL/GenBank/DDBJ databases">
        <authorList>
            <person name="Rodrigo-Torres Lidia"/>
            <person name="Arahal R.David."/>
        </authorList>
    </citation>
    <scope>NUCLEOTIDE SEQUENCE [LARGE SCALE GENOMIC DNA]</scope>
    <source>
        <strain evidence="3">CECT 5112</strain>
    </source>
</reference>
<sequence length="173" mass="19039">MFVELIATIVAGIAAAGLVMLINRSLGGRMPKWLAPVMAGVAMLATTISSEYGWYERTRETLPEGLIVAQTVENRSFYRPWTFALPYVERFVAIDTLSIKTHDAQPGMKLADAYYFGRWSTVNKLPVLTDCTETRRAALIDAVTFEDSGTIDGIQWVQVPESDPMVSTICGVG</sequence>
<dbReference type="STRING" id="388408.LAX5112_02559"/>
<keyword evidence="1" id="KW-1133">Transmembrane helix</keyword>
<dbReference type="Proteomes" id="UP000053235">
    <property type="component" value="Unassembled WGS sequence"/>
</dbReference>
<dbReference type="EMBL" id="CXWD01000009">
    <property type="protein sequence ID" value="CTQ70642.1"/>
    <property type="molecule type" value="Genomic_DNA"/>
</dbReference>
<keyword evidence="1" id="KW-0472">Membrane</keyword>
<dbReference type="OrthoDB" id="8601734at2"/>
<dbReference type="AlphaFoldDB" id="A0A0M7A864"/>
<protein>
    <submittedName>
        <fullName evidence="2">Uncharacterized protein</fullName>
    </submittedName>
</protein>
<keyword evidence="1" id="KW-0812">Transmembrane</keyword>
<dbReference type="RefSeq" id="WP_055672158.1">
    <property type="nucleotide sequence ID" value="NZ_CXWD01000009.1"/>
</dbReference>
<evidence type="ECO:0000313" key="2">
    <source>
        <dbReference type="EMBL" id="CTQ70642.1"/>
    </source>
</evidence>
<proteinExistence type="predicted"/>
<feature type="transmembrane region" description="Helical" evidence="1">
    <location>
        <begin position="33"/>
        <end position="55"/>
    </location>
</feature>
<feature type="transmembrane region" description="Helical" evidence="1">
    <location>
        <begin position="6"/>
        <end position="26"/>
    </location>
</feature>
<evidence type="ECO:0000313" key="3">
    <source>
        <dbReference type="Proteomes" id="UP000053235"/>
    </source>
</evidence>
<name>A0A0M7A864_9HYPH</name>
<keyword evidence="3" id="KW-1185">Reference proteome</keyword>
<gene>
    <name evidence="2" type="ORF">LAX5112_02559</name>
</gene>
<organism evidence="2 3">
    <name type="scientific">Roseibium alexandrii</name>
    <dbReference type="NCBI Taxonomy" id="388408"/>
    <lineage>
        <taxon>Bacteria</taxon>
        <taxon>Pseudomonadati</taxon>
        <taxon>Pseudomonadota</taxon>
        <taxon>Alphaproteobacteria</taxon>
        <taxon>Hyphomicrobiales</taxon>
        <taxon>Stappiaceae</taxon>
        <taxon>Roseibium</taxon>
    </lineage>
</organism>
<evidence type="ECO:0000256" key="1">
    <source>
        <dbReference type="SAM" id="Phobius"/>
    </source>
</evidence>
<accession>A0A0M7A864</accession>